<dbReference type="Gene3D" id="2.60.40.10">
    <property type="entry name" value="Immunoglobulins"/>
    <property type="match status" value="1"/>
</dbReference>
<dbReference type="PROSITE" id="PS50835">
    <property type="entry name" value="IG_LIKE"/>
    <property type="match status" value="1"/>
</dbReference>
<dbReference type="InterPro" id="IPR013783">
    <property type="entry name" value="Ig-like_fold"/>
</dbReference>
<dbReference type="InterPro" id="IPR036179">
    <property type="entry name" value="Ig-like_dom_sf"/>
</dbReference>
<accession>A0A9D4BL75</accession>
<gene>
    <name evidence="2" type="ORF">DPMN_075052</name>
</gene>
<dbReference type="Proteomes" id="UP000828390">
    <property type="component" value="Unassembled WGS sequence"/>
</dbReference>
<keyword evidence="3" id="KW-1185">Reference proteome</keyword>
<dbReference type="SMART" id="SM00409">
    <property type="entry name" value="IG"/>
    <property type="match status" value="1"/>
</dbReference>
<evidence type="ECO:0000313" key="3">
    <source>
        <dbReference type="Proteomes" id="UP000828390"/>
    </source>
</evidence>
<reference evidence="2" key="2">
    <citation type="submission" date="2020-11" db="EMBL/GenBank/DDBJ databases">
        <authorList>
            <person name="McCartney M.A."/>
            <person name="Auch B."/>
            <person name="Kono T."/>
            <person name="Mallez S."/>
            <person name="Becker A."/>
            <person name="Gohl D.M."/>
            <person name="Silverstein K.A.T."/>
            <person name="Koren S."/>
            <person name="Bechman K.B."/>
            <person name="Herman A."/>
            <person name="Abrahante J.E."/>
            <person name="Garbe J."/>
        </authorList>
    </citation>
    <scope>NUCLEOTIDE SEQUENCE</scope>
    <source>
        <strain evidence="2">Duluth1</strain>
        <tissue evidence="2">Whole animal</tissue>
    </source>
</reference>
<evidence type="ECO:0000259" key="1">
    <source>
        <dbReference type="PROSITE" id="PS50835"/>
    </source>
</evidence>
<dbReference type="InterPro" id="IPR007110">
    <property type="entry name" value="Ig-like_dom"/>
</dbReference>
<dbReference type="AlphaFoldDB" id="A0A9D4BL75"/>
<organism evidence="2 3">
    <name type="scientific">Dreissena polymorpha</name>
    <name type="common">Zebra mussel</name>
    <name type="synonym">Mytilus polymorpha</name>
    <dbReference type="NCBI Taxonomy" id="45954"/>
    <lineage>
        <taxon>Eukaryota</taxon>
        <taxon>Metazoa</taxon>
        <taxon>Spiralia</taxon>
        <taxon>Lophotrochozoa</taxon>
        <taxon>Mollusca</taxon>
        <taxon>Bivalvia</taxon>
        <taxon>Autobranchia</taxon>
        <taxon>Heteroconchia</taxon>
        <taxon>Euheterodonta</taxon>
        <taxon>Imparidentia</taxon>
        <taxon>Neoheterodontei</taxon>
        <taxon>Myida</taxon>
        <taxon>Dreissenoidea</taxon>
        <taxon>Dreissenidae</taxon>
        <taxon>Dreissena</taxon>
    </lineage>
</organism>
<dbReference type="InterPro" id="IPR003599">
    <property type="entry name" value="Ig_sub"/>
</dbReference>
<sequence length="121" mass="13425">MPFSDGPDSLNFNVPRQYTVTEGEVVPTVTCSADCWPGCTYTWRNMTYGDTLPNTGMLTLGRVNKYAAGEYSCDAYNNGNGLKKSTSIRIIVNCEFLVGDCINRVNCKFRKMKDCAVARIV</sequence>
<proteinExistence type="predicted"/>
<evidence type="ECO:0000313" key="2">
    <source>
        <dbReference type="EMBL" id="KAH3700084.1"/>
    </source>
</evidence>
<dbReference type="SUPFAM" id="SSF48726">
    <property type="entry name" value="Immunoglobulin"/>
    <property type="match status" value="1"/>
</dbReference>
<reference evidence="2" key="1">
    <citation type="journal article" date="2019" name="bioRxiv">
        <title>The Genome of the Zebra Mussel, Dreissena polymorpha: A Resource for Invasive Species Research.</title>
        <authorList>
            <person name="McCartney M.A."/>
            <person name="Auch B."/>
            <person name="Kono T."/>
            <person name="Mallez S."/>
            <person name="Zhang Y."/>
            <person name="Obille A."/>
            <person name="Becker A."/>
            <person name="Abrahante J.E."/>
            <person name="Garbe J."/>
            <person name="Badalamenti J.P."/>
            <person name="Herman A."/>
            <person name="Mangelson H."/>
            <person name="Liachko I."/>
            <person name="Sullivan S."/>
            <person name="Sone E.D."/>
            <person name="Koren S."/>
            <person name="Silverstein K.A.T."/>
            <person name="Beckman K.B."/>
            <person name="Gohl D.M."/>
        </authorList>
    </citation>
    <scope>NUCLEOTIDE SEQUENCE</scope>
    <source>
        <strain evidence="2">Duluth1</strain>
        <tissue evidence="2">Whole animal</tissue>
    </source>
</reference>
<feature type="domain" description="Ig-like" evidence="1">
    <location>
        <begin position="7"/>
        <end position="89"/>
    </location>
</feature>
<dbReference type="EMBL" id="JAIWYP010000015">
    <property type="protein sequence ID" value="KAH3700084.1"/>
    <property type="molecule type" value="Genomic_DNA"/>
</dbReference>
<name>A0A9D4BL75_DREPO</name>
<protein>
    <recommendedName>
        <fullName evidence="1">Ig-like domain-containing protein</fullName>
    </recommendedName>
</protein>
<comment type="caution">
    <text evidence="2">The sequence shown here is derived from an EMBL/GenBank/DDBJ whole genome shotgun (WGS) entry which is preliminary data.</text>
</comment>